<comment type="catalytic activity">
    <reaction evidence="6">
        <text>dCMP + ATP = dCDP + ADP</text>
        <dbReference type="Rhea" id="RHEA:25094"/>
        <dbReference type="ChEBI" id="CHEBI:30616"/>
        <dbReference type="ChEBI" id="CHEBI:57566"/>
        <dbReference type="ChEBI" id="CHEBI:58593"/>
        <dbReference type="ChEBI" id="CHEBI:456216"/>
        <dbReference type="EC" id="2.7.4.25"/>
    </reaction>
</comment>
<dbReference type="EC" id="2.7.4.25" evidence="1"/>
<sequence>MANPLPKLVTFDGDARSGKGTIVSLVKDYVRDELFLPVMLIDAGQVFRVLVVMMQEYGVDLDDPAAIDAFLADKRNEDACVRRVKFVYHLPRADRDALLYTPEISANSVKIGARPRSQAFKDALLRKWLRDAREEGVEIVLLDGRALGEVGEELARAGLCEHVLDLFFVCDPVVSAQRTLGMMPRPYAELNADDRARVDDQAAQITARNRADRTRSVQPVVPPAGALTYPVGELPTVLPPRDPCPAAIIDRSIELPRETMALPVIRLVETYCLPPAS</sequence>
<dbReference type="InterPro" id="IPR011994">
    <property type="entry name" value="Cytidylate_kinase_dom"/>
</dbReference>
<dbReference type="RefSeq" id="WP_376754325.1">
    <property type="nucleotide sequence ID" value="NZ_CP124550.1"/>
</dbReference>
<evidence type="ECO:0000256" key="5">
    <source>
        <dbReference type="ARBA" id="ARBA00022840"/>
    </source>
</evidence>
<dbReference type="Proteomes" id="UP001177295">
    <property type="component" value="Chromosome"/>
</dbReference>
<evidence type="ECO:0000256" key="3">
    <source>
        <dbReference type="ARBA" id="ARBA00022741"/>
    </source>
</evidence>
<evidence type="ECO:0000256" key="4">
    <source>
        <dbReference type="ARBA" id="ARBA00022777"/>
    </source>
</evidence>
<protein>
    <recommendedName>
        <fullName evidence="1">(d)CMP kinase</fullName>
        <ecNumber evidence="1">2.7.4.25</ecNumber>
    </recommendedName>
</protein>
<dbReference type="Gene3D" id="3.40.50.300">
    <property type="entry name" value="P-loop containing nucleotide triphosphate hydrolases"/>
    <property type="match status" value="1"/>
</dbReference>
<evidence type="ECO:0000256" key="7">
    <source>
        <dbReference type="ARBA" id="ARBA00048478"/>
    </source>
</evidence>
<dbReference type="InterPro" id="IPR027417">
    <property type="entry name" value="P-loop_NTPase"/>
</dbReference>
<proteinExistence type="predicted"/>
<name>A0ABY8WX75_9BACT</name>
<keyword evidence="2 9" id="KW-0808">Transferase</keyword>
<keyword evidence="5" id="KW-0067">ATP-binding</keyword>
<keyword evidence="4 9" id="KW-0418">Kinase</keyword>
<evidence type="ECO:0000256" key="6">
    <source>
        <dbReference type="ARBA" id="ARBA00047615"/>
    </source>
</evidence>
<gene>
    <name evidence="9" type="primary">cmk</name>
    <name evidence="9" type="ORF">SEML1_0334</name>
</gene>
<keyword evidence="10" id="KW-1185">Reference proteome</keyword>
<evidence type="ECO:0000256" key="1">
    <source>
        <dbReference type="ARBA" id="ARBA00012906"/>
    </source>
</evidence>
<dbReference type="Pfam" id="PF02224">
    <property type="entry name" value="Cytidylate_kin"/>
    <property type="match status" value="1"/>
</dbReference>
<evidence type="ECO:0000313" key="9">
    <source>
        <dbReference type="EMBL" id="WIO45962.1"/>
    </source>
</evidence>
<evidence type="ECO:0000313" key="10">
    <source>
        <dbReference type="Proteomes" id="UP001177295"/>
    </source>
</evidence>
<dbReference type="EMBL" id="CP124550">
    <property type="protein sequence ID" value="WIO45962.1"/>
    <property type="molecule type" value="Genomic_DNA"/>
</dbReference>
<organism evidence="9 10">
    <name type="scientific">Candidatus Southlakia epibionticum</name>
    <dbReference type="NCBI Taxonomy" id="3043284"/>
    <lineage>
        <taxon>Bacteria</taxon>
        <taxon>Candidatus Saccharimonadota</taxon>
        <taxon>Candidatus Saccharimonadia</taxon>
        <taxon>Candidatus Saccharimonadales</taxon>
        <taxon>Candidatus Saccharimonadaceae</taxon>
        <taxon>Candidatus Southlakia</taxon>
    </lineage>
</organism>
<comment type="catalytic activity">
    <reaction evidence="7">
        <text>CMP + ATP = CDP + ADP</text>
        <dbReference type="Rhea" id="RHEA:11600"/>
        <dbReference type="ChEBI" id="CHEBI:30616"/>
        <dbReference type="ChEBI" id="CHEBI:58069"/>
        <dbReference type="ChEBI" id="CHEBI:60377"/>
        <dbReference type="ChEBI" id="CHEBI:456216"/>
        <dbReference type="EC" id="2.7.4.25"/>
    </reaction>
</comment>
<evidence type="ECO:0000259" key="8">
    <source>
        <dbReference type="Pfam" id="PF02224"/>
    </source>
</evidence>
<dbReference type="SUPFAM" id="SSF52540">
    <property type="entry name" value="P-loop containing nucleoside triphosphate hydrolases"/>
    <property type="match status" value="1"/>
</dbReference>
<dbReference type="GO" id="GO:0016301">
    <property type="term" value="F:kinase activity"/>
    <property type="evidence" value="ECO:0007669"/>
    <property type="project" value="UniProtKB-KW"/>
</dbReference>
<reference evidence="9 10" key="1">
    <citation type="journal article" date="2023" name="Cell">
        <title>Genetic manipulation of Patescibacteria provides mechanistic insights into microbial dark matter and the epibiotic lifestyle.</title>
        <authorList>
            <person name="Wang Y."/>
            <person name="Gallagher L.A."/>
            <person name="Andrade P.A."/>
            <person name="Liu A."/>
            <person name="Humphreys I.R."/>
            <person name="Turkarslan S."/>
            <person name="Cutler K.J."/>
            <person name="Arrieta-Ortiz M.L."/>
            <person name="Li Y."/>
            <person name="Radey M.C."/>
            <person name="McLean J.S."/>
            <person name="Cong Q."/>
            <person name="Baker D."/>
            <person name="Baliga N.S."/>
            <person name="Peterson S.B."/>
            <person name="Mougous J.D."/>
        </authorList>
    </citation>
    <scope>NUCLEOTIDE SEQUENCE [LARGE SCALE GENOMIC DNA]</scope>
    <source>
        <strain evidence="9 10">ML1</strain>
    </source>
</reference>
<keyword evidence="3" id="KW-0547">Nucleotide-binding</keyword>
<evidence type="ECO:0000256" key="2">
    <source>
        <dbReference type="ARBA" id="ARBA00022679"/>
    </source>
</evidence>
<accession>A0ABY8WX75</accession>
<feature type="domain" description="Cytidylate kinase" evidence="8">
    <location>
        <begin position="9"/>
        <end position="227"/>
    </location>
</feature>